<dbReference type="PROSITE" id="PS50146">
    <property type="entry name" value="DAGK"/>
    <property type="match status" value="1"/>
</dbReference>
<comment type="similarity">
    <text evidence="1 9 10">Belongs to the eukaryotic diacylglycerol kinase family.</text>
</comment>
<protein>
    <recommendedName>
        <fullName evidence="9 10">Diacylglycerol kinase</fullName>
        <ecNumber evidence="9 10">2.7.1.107</ecNumber>
    </recommendedName>
</protein>
<keyword evidence="4 9" id="KW-0547">Nucleotide-binding</keyword>
<evidence type="ECO:0000256" key="5">
    <source>
        <dbReference type="ARBA" id="ARBA00022777"/>
    </source>
</evidence>
<keyword evidence="8 9" id="KW-0346">Stress response</keyword>
<dbReference type="Pfam" id="PF00781">
    <property type="entry name" value="DAGK_cat"/>
    <property type="match status" value="1"/>
</dbReference>
<dbReference type="GO" id="GO:0006952">
    <property type="term" value="P:defense response"/>
    <property type="evidence" value="ECO:0007669"/>
    <property type="project" value="UniProtKB-UniRule"/>
</dbReference>
<dbReference type="GO" id="GO:0004143">
    <property type="term" value="F:ATP-dependent diacylglycerol kinase activity"/>
    <property type="evidence" value="ECO:0007669"/>
    <property type="project" value="UniProtKB-UniRule"/>
</dbReference>
<reference evidence="13 14" key="1">
    <citation type="submission" date="2024-01" db="EMBL/GenBank/DDBJ databases">
        <title>The complete chloroplast genome sequence of Lithospermum erythrorhizon: insights into the phylogenetic relationship among Boraginaceae species and the maternal lineages of purple gromwells.</title>
        <authorList>
            <person name="Okada T."/>
            <person name="Watanabe K."/>
        </authorList>
    </citation>
    <scope>NUCLEOTIDE SEQUENCE [LARGE SCALE GENOMIC DNA]</scope>
</reference>
<dbReference type="SUPFAM" id="SSF111331">
    <property type="entry name" value="NAD kinase/diacylglycerol kinase-like"/>
    <property type="match status" value="1"/>
</dbReference>
<comment type="subunit">
    <text evidence="2 9">Monomer.</text>
</comment>
<evidence type="ECO:0000256" key="3">
    <source>
        <dbReference type="ARBA" id="ARBA00022679"/>
    </source>
</evidence>
<dbReference type="EMBL" id="BAABME010001583">
    <property type="protein sequence ID" value="GAA0150395.1"/>
    <property type="molecule type" value="Genomic_DNA"/>
</dbReference>
<comment type="function">
    <text evidence="9">Phosphorylates the second messenger diacylglycerol (DAG) to generate phosphatidic acid (PA), another important signaling molecule. PA is required for plant development and responses to abiotic stress and pathogen attack.</text>
</comment>
<dbReference type="FunFam" id="3.40.50.10330:FF:000023">
    <property type="entry name" value="diacylglycerol kinase"/>
    <property type="match status" value="1"/>
</dbReference>
<dbReference type="PIRSF" id="PIRSF030829">
    <property type="entry name" value="Diacylglycerol_kinase_pln"/>
    <property type="match status" value="1"/>
</dbReference>
<dbReference type="InterPro" id="IPR017438">
    <property type="entry name" value="ATP-NAD_kinase_N"/>
</dbReference>
<dbReference type="InterPro" id="IPR001206">
    <property type="entry name" value="Diacylglycerol_kinase_cat_dom"/>
</dbReference>
<accession>A0AAV3PJ89</accession>
<dbReference type="GO" id="GO:0016020">
    <property type="term" value="C:membrane"/>
    <property type="evidence" value="ECO:0007669"/>
    <property type="project" value="TreeGrafter"/>
</dbReference>
<evidence type="ECO:0000256" key="2">
    <source>
        <dbReference type="ARBA" id="ARBA00011245"/>
    </source>
</evidence>
<proteinExistence type="inferred from homology"/>
<dbReference type="InterPro" id="IPR016064">
    <property type="entry name" value="NAD/diacylglycerol_kinase_sf"/>
</dbReference>
<keyword evidence="6 9" id="KW-0611">Plant defense</keyword>
<keyword evidence="3 9" id="KW-0808">Transferase</keyword>
<evidence type="ECO:0000256" key="9">
    <source>
        <dbReference type="PIRNR" id="PIRNR030829"/>
    </source>
</evidence>
<dbReference type="InterPro" id="IPR037607">
    <property type="entry name" value="DGK"/>
</dbReference>
<dbReference type="Gene3D" id="3.40.50.10330">
    <property type="entry name" value="Probable inorganic polyphosphate/atp-NAD kinase, domain 1"/>
    <property type="match status" value="1"/>
</dbReference>
<evidence type="ECO:0000313" key="13">
    <source>
        <dbReference type="EMBL" id="GAA0150395.1"/>
    </source>
</evidence>
<dbReference type="EC" id="2.7.1.107" evidence="9 10"/>
<dbReference type="SMART" id="SM00046">
    <property type="entry name" value="DAGKc"/>
    <property type="match status" value="1"/>
</dbReference>
<dbReference type="GO" id="GO:0005524">
    <property type="term" value="F:ATP binding"/>
    <property type="evidence" value="ECO:0007669"/>
    <property type="project" value="UniProtKB-UniRule"/>
</dbReference>
<dbReference type="AlphaFoldDB" id="A0AAV3PJ89"/>
<evidence type="ECO:0000256" key="11">
    <source>
        <dbReference type="SAM" id="MobiDB-lite"/>
    </source>
</evidence>
<evidence type="ECO:0000256" key="1">
    <source>
        <dbReference type="ARBA" id="ARBA00009280"/>
    </source>
</evidence>
<dbReference type="Pfam" id="PF00609">
    <property type="entry name" value="DAGK_acc"/>
    <property type="match status" value="1"/>
</dbReference>
<evidence type="ECO:0000256" key="7">
    <source>
        <dbReference type="ARBA" id="ARBA00022840"/>
    </source>
</evidence>
<comment type="catalytic activity">
    <reaction evidence="9 10">
        <text>a 1,2-diacyl-sn-glycerol + ATP = a 1,2-diacyl-sn-glycero-3-phosphate + ADP + H(+)</text>
        <dbReference type="Rhea" id="RHEA:10272"/>
        <dbReference type="ChEBI" id="CHEBI:15378"/>
        <dbReference type="ChEBI" id="CHEBI:17815"/>
        <dbReference type="ChEBI" id="CHEBI:30616"/>
        <dbReference type="ChEBI" id="CHEBI:58608"/>
        <dbReference type="ChEBI" id="CHEBI:456216"/>
        <dbReference type="EC" id="2.7.1.107"/>
    </reaction>
</comment>
<dbReference type="Proteomes" id="UP001454036">
    <property type="component" value="Unassembled WGS sequence"/>
</dbReference>
<feature type="domain" description="DAGKc" evidence="12">
    <location>
        <begin position="90"/>
        <end position="245"/>
    </location>
</feature>
<evidence type="ECO:0000313" key="14">
    <source>
        <dbReference type="Proteomes" id="UP001454036"/>
    </source>
</evidence>
<comment type="caution">
    <text evidence="13">The sequence shown here is derived from an EMBL/GenBank/DDBJ whole genome shotgun (WGS) entry which is preliminary data.</text>
</comment>
<evidence type="ECO:0000256" key="6">
    <source>
        <dbReference type="ARBA" id="ARBA00022821"/>
    </source>
</evidence>
<keyword evidence="5 9" id="KW-0418">Kinase</keyword>
<dbReference type="Gene3D" id="2.60.200.40">
    <property type="match status" value="1"/>
</dbReference>
<sequence length="515" mass="56985">MDSPTTDGGTSSVGSRLTLPSPRGSVIESLKGCALSGLSIPKEELRKKIMFPEYLRLAMIEAIKEKDIEGNGVRRIYEAAHVDGAEEAEPVDCPLVVFINSKSGGRHGNELKERLQTLMGEEQVFDLQSVKPHEFVQYGLGCLEKLSSLGDSCAKATRESLRVVVAGGDGTVGWVLGCLGELDKQGRHPVPPSGIIPLGTGNDLSRSFGWGGSFPFNWKSAIKRTLDRVTDGPTCRLDSWSLLISMPAGEEVETPYSLKLTEEVPLDQELAVETVLPEKTSCYQGVFYNYFSIGMDAQVAYGFHNLRNEKPYLAQGPIANKLIYGGYSCKQGWFFTPCTSDPGLRGLKNILRLHIKKVNSSEWEQVLIPSSVRSIVALNLPSYGSGRNPWGNLKPEYLEKKYLFCMIIELMTLIDPRLLLGYIQRGFVEAHADDGLLEIFGLKQGWHASLVMVELISAKHIAQAASIRFELRGGEWAEAYMQVDGEPWKQPISKDYSTFVEIKRVPFQSIMVQGE</sequence>
<keyword evidence="7 9" id="KW-0067">ATP-binding</keyword>
<feature type="region of interest" description="Disordered" evidence="11">
    <location>
        <begin position="1"/>
        <end position="20"/>
    </location>
</feature>
<evidence type="ECO:0000259" key="12">
    <source>
        <dbReference type="PROSITE" id="PS50146"/>
    </source>
</evidence>
<dbReference type="GO" id="GO:0007200">
    <property type="term" value="P:phospholipase C-activating G protein-coupled receptor signaling pathway"/>
    <property type="evidence" value="ECO:0007669"/>
    <property type="project" value="UniProtKB-UniRule"/>
</dbReference>
<dbReference type="PANTHER" id="PTHR11255:SF80">
    <property type="entry name" value="EYE-SPECIFIC DIACYLGLYCEROL KINASE"/>
    <property type="match status" value="1"/>
</dbReference>
<feature type="compositionally biased region" description="Polar residues" evidence="11">
    <location>
        <begin position="1"/>
        <end position="15"/>
    </location>
</feature>
<dbReference type="SMART" id="SM00045">
    <property type="entry name" value="DAGKa"/>
    <property type="match status" value="1"/>
</dbReference>
<evidence type="ECO:0000256" key="10">
    <source>
        <dbReference type="RuleBase" id="RU361128"/>
    </source>
</evidence>
<organism evidence="13 14">
    <name type="scientific">Lithospermum erythrorhizon</name>
    <name type="common">Purple gromwell</name>
    <name type="synonym">Lithospermum officinale var. erythrorhizon</name>
    <dbReference type="NCBI Taxonomy" id="34254"/>
    <lineage>
        <taxon>Eukaryota</taxon>
        <taxon>Viridiplantae</taxon>
        <taxon>Streptophyta</taxon>
        <taxon>Embryophyta</taxon>
        <taxon>Tracheophyta</taxon>
        <taxon>Spermatophyta</taxon>
        <taxon>Magnoliopsida</taxon>
        <taxon>eudicotyledons</taxon>
        <taxon>Gunneridae</taxon>
        <taxon>Pentapetalae</taxon>
        <taxon>asterids</taxon>
        <taxon>lamiids</taxon>
        <taxon>Boraginales</taxon>
        <taxon>Boraginaceae</taxon>
        <taxon>Boraginoideae</taxon>
        <taxon>Lithospermeae</taxon>
        <taxon>Lithospermum</taxon>
    </lineage>
</organism>
<keyword evidence="14" id="KW-1185">Reference proteome</keyword>
<name>A0AAV3PJ89_LITER</name>
<dbReference type="InterPro" id="IPR000756">
    <property type="entry name" value="Diacylglycerol_kin_accessory"/>
</dbReference>
<evidence type="ECO:0000256" key="4">
    <source>
        <dbReference type="ARBA" id="ARBA00022741"/>
    </source>
</evidence>
<evidence type="ECO:0000256" key="8">
    <source>
        <dbReference type="ARBA" id="ARBA00023016"/>
    </source>
</evidence>
<dbReference type="InterPro" id="IPR016961">
    <property type="entry name" value="Diacylglycerol_kinase_pln"/>
</dbReference>
<dbReference type="PANTHER" id="PTHR11255">
    <property type="entry name" value="DIACYLGLYCEROL KINASE"/>
    <property type="match status" value="1"/>
</dbReference>
<gene>
    <name evidence="13" type="ORF">LIER_09345</name>
</gene>